<evidence type="ECO:0000256" key="10">
    <source>
        <dbReference type="PIRSR" id="PIRSR604450-51"/>
    </source>
</evidence>
<dbReference type="CDD" id="cd01560">
    <property type="entry name" value="Thr-synth_2"/>
    <property type="match status" value="1"/>
</dbReference>
<name>A0AAE9ZBA9_9PROT</name>
<keyword evidence="4" id="KW-0028">Amino-acid biosynthesis</keyword>
<dbReference type="GO" id="GO:0004795">
    <property type="term" value="F:threonine synthase activity"/>
    <property type="evidence" value="ECO:0007669"/>
    <property type="project" value="UniProtKB-UniRule"/>
</dbReference>
<dbReference type="NCBIfam" id="TIGR00260">
    <property type="entry name" value="thrC"/>
    <property type="match status" value="1"/>
</dbReference>
<keyword evidence="6 12" id="KW-0456">Lyase</keyword>
<dbReference type="KEGG" id="hfl:PUV54_15820"/>
<dbReference type="EMBL" id="CP118166">
    <property type="protein sequence ID" value="WDI31418.1"/>
    <property type="molecule type" value="Genomic_DNA"/>
</dbReference>
<dbReference type="Pfam" id="PF14821">
    <property type="entry name" value="Thr_synth_N"/>
    <property type="match status" value="1"/>
</dbReference>
<dbReference type="PROSITE" id="PS00165">
    <property type="entry name" value="DEHYDRATASE_SER_THR"/>
    <property type="match status" value="1"/>
</dbReference>
<comment type="similarity">
    <text evidence="2">Belongs to the threonine synthase family.</text>
</comment>
<evidence type="ECO:0000313" key="12">
    <source>
        <dbReference type="EMBL" id="WDI31418.1"/>
    </source>
</evidence>
<evidence type="ECO:0000256" key="4">
    <source>
        <dbReference type="ARBA" id="ARBA00022605"/>
    </source>
</evidence>
<evidence type="ECO:0000256" key="9">
    <source>
        <dbReference type="NCBIfam" id="TIGR00260"/>
    </source>
</evidence>
<sequence>MEYISTRGRASAVDFEGALLAGLAPDGGLYMPEAWPRLTVSEARRIGEMPYAKAAAEILSFFAGDAVDSALLHEMTADAYGGFADPAVAPLRKVGDDDYILELFHGPTLAFKDFAMQILGRLFDAALTRRDETLTIIVATSGDTGSAAIEALKSCARVNIVVLHPEGRVSEVQRRMMTSVIAPNVCNIAVDGSFDDCQAIVKALFADETFVRSVRLGGVNSINWARLAAQTVYYYTAWASVAGKDEPVSFVVPTGNFGDVFAGYAAKKMGLPVAKLGVAANANDILHRAISKGDYTPATVRPTASPSMDIQVASNFERLLFEAKGRDNTALRDLMEKFSDKRSMRIDDATLAAIREDFVSAAVSEEETLAEIAQHEKATGDLIDPHTAVARAAAIRLRGEGVISGKIITLSTAHPAKFPEAVEQATGRTPALPKAYSDLFDRPEEMRKAPAAADAIKSIVNDLFAKGSA</sequence>
<reference evidence="12" key="1">
    <citation type="submission" date="2023-02" db="EMBL/GenBank/DDBJ databases">
        <title>Genome sequence of Hyphococcus flavus.</title>
        <authorList>
            <person name="Rong J.-C."/>
            <person name="Zhao Q."/>
            <person name="Yi M."/>
            <person name="Wu J.-Y."/>
        </authorList>
    </citation>
    <scope>NUCLEOTIDE SEQUENCE</scope>
    <source>
        <strain evidence="12">MCCC 1K03223</strain>
    </source>
</reference>
<dbReference type="Gene3D" id="3.90.1380.10">
    <property type="entry name" value="Threonine synthase, N-terminal domain"/>
    <property type="match status" value="1"/>
</dbReference>
<dbReference type="GO" id="GO:0009088">
    <property type="term" value="P:threonine biosynthetic process"/>
    <property type="evidence" value="ECO:0007669"/>
    <property type="project" value="UniProtKB-UniRule"/>
</dbReference>
<dbReference type="InterPro" id="IPR029144">
    <property type="entry name" value="Thr_synth_N"/>
</dbReference>
<dbReference type="InterPro" id="IPR000634">
    <property type="entry name" value="Ser/Thr_deHydtase_PyrdxlP-BS"/>
</dbReference>
<dbReference type="Proteomes" id="UP001214043">
    <property type="component" value="Chromosome"/>
</dbReference>
<gene>
    <name evidence="12" type="primary">thrC</name>
    <name evidence="12" type="ORF">PUV54_15820</name>
</gene>
<dbReference type="RefSeq" id="WP_274493307.1">
    <property type="nucleotide sequence ID" value="NZ_CP118166.1"/>
</dbReference>
<evidence type="ECO:0000256" key="7">
    <source>
        <dbReference type="ARBA" id="ARBA00029440"/>
    </source>
</evidence>
<evidence type="ECO:0000256" key="2">
    <source>
        <dbReference type="ARBA" id="ARBA00005517"/>
    </source>
</evidence>
<dbReference type="PANTHER" id="PTHR42690">
    <property type="entry name" value="THREONINE SYNTHASE FAMILY MEMBER"/>
    <property type="match status" value="1"/>
</dbReference>
<evidence type="ECO:0000313" key="13">
    <source>
        <dbReference type="Proteomes" id="UP001214043"/>
    </source>
</evidence>
<dbReference type="InterPro" id="IPR004450">
    <property type="entry name" value="Thr_synthase-like"/>
</dbReference>
<dbReference type="InterPro" id="IPR037158">
    <property type="entry name" value="Thr_synth_N_sf"/>
</dbReference>
<keyword evidence="5 10" id="KW-0663">Pyridoxal phosphate</keyword>
<evidence type="ECO:0000259" key="11">
    <source>
        <dbReference type="Pfam" id="PF14821"/>
    </source>
</evidence>
<protein>
    <recommendedName>
        <fullName evidence="3 9">Threonine synthase</fullName>
        <ecNumber evidence="9">4.2.3.1</ecNumber>
    </recommendedName>
</protein>
<feature type="domain" description="Threonine synthase N-terminal" evidence="11">
    <location>
        <begin position="2"/>
        <end position="80"/>
    </location>
</feature>
<dbReference type="Gene3D" id="3.40.50.1100">
    <property type="match status" value="2"/>
</dbReference>
<evidence type="ECO:0000256" key="8">
    <source>
        <dbReference type="ARBA" id="ARBA00049144"/>
    </source>
</evidence>
<feature type="modified residue" description="N6-(pyridoxal phosphate)lysine" evidence="10">
    <location>
        <position position="112"/>
    </location>
</feature>
<keyword evidence="13" id="KW-1185">Reference proteome</keyword>
<evidence type="ECO:0000256" key="5">
    <source>
        <dbReference type="ARBA" id="ARBA00022898"/>
    </source>
</evidence>
<evidence type="ECO:0000256" key="3">
    <source>
        <dbReference type="ARBA" id="ARBA00018679"/>
    </source>
</evidence>
<accession>A0AAE9ZBA9</accession>
<dbReference type="AlphaFoldDB" id="A0AAE9ZBA9"/>
<dbReference type="EC" id="4.2.3.1" evidence="9"/>
<evidence type="ECO:0000256" key="6">
    <source>
        <dbReference type="ARBA" id="ARBA00023239"/>
    </source>
</evidence>
<evidence type="ECO:0000256" key="1">
    <source>
        <dbReference type="ARBA" id="ARBA00001933"/>
    </source>
</evidence>
<organism evidence="12 13">
    <name type="scientific">Hyphococcus flavus</name>
    <dbReference type="NCBI Taxonomy" id="1866326"/>
    <lineage>
        <taxon>Bacteria</taxon>
        <taxon>Pseudomonadati</taxon>
        <taxon>Pseudomonadota</taxon>
        <taxon>Alphaproteobacteria</taxon>
        <taxon>Parvularculales</taxon>
        <taxon>Parvularculaceae</taxon>
        <taxon>Hyphococcus</taxon>
    </lineage>
</organism>
<dbReference type="GO" id="GO:0030170">
    <property type="term" value="F:pyridoxal phosphate binding"/>
    <property type="evidence" value="ECO:0007669"/>
    <property type="project" value="InterPro"/>
</dbReference>
<dbReference type="Pfam" id="PF24857">
    <property type="entry name" value="THR4_C"/>
    <property type="match status" value="1"/>
</dbReference>
<dbReference type="InterPro" id="IPR036052">
    <property type="entry name" value="TrpB-like_PALP_sf"/>
</dbReference>
<comment type="cofactor">
    <cofactor evidence="1 10">
        <name>pyridoxal 5'-phosphate</name>
        <dbReference type="ChEBI" id="CHEBI:597326"/>
    </cofactor>
</comment>
<comment type="pathway">
    <text evidence="7">Amino-acid biosynthesis.</text>
</comment>
<dbReference type="InterPro" id="IPR051166">
    <property type="entry name" value="Threonine_Synthase"/>
</dbReference>
<dbReference type="PANTHER" id="PTHR42690:SF1">
    <property type="entry name" value="THREONINE SYNTHASE-LIKE 2"/>
    <property type="match status" value="1"/>
</dbReference>
<proteinExistence type="inferred from homology"/>
<dbReference type="SUPFAM" id="SSF53686">
    <property type="entry name" value="Tryptophan synthase beta subunit-like PLP-dependent enzymes"/>
    <property type="match status" value="1"/>
</dbReference>
<comment type="catalytic activity">
    <reaction evidence="8">
        <text>O-phospho-L-homoserine + H2O = L-threonine + phosphate</text>
        <dbReference type="Rhea" id="RHEA:10840"/>
        <dbReference type="ChEBI" id="CHEBI:15377"/>
        <dbReference type="ChEBI" id="CHEBI:43474"/>
        <dbReference type="ChEBI" id="CHEBI:57590"/>
        <dbReference type="ChEBI" id="CHEBI:57926"/>
        <dbReference type="EC" id="4.2.3.1"/>
    </reaction>
</comment>